<protein>
    <submittedName>
        <fullName evidence="1">Uncharacterized protein</fullName>
    </submittedName>
</protein>
<organism evidence="1 2">
    <name type="scientific">Candidatus Woesebacteria bacterium CG22_combo_CG10-13_8_21_14_all_39_10</name>
    <dbReference type="NCBI Taxonomy" id="1975059"/>
    <lineage>
        <taxon>Bacteria</taxon>
        <taxon>Candidatus Woeseibacteriota</taxon>
    </lineage>
</organism>
<evidence type="ECO:0000313" key="2">
    <source>
        <dbReference type="Proteomes" id="UP000229847"/>
    </source>
</evidence>
<dbReference type="AlphaFoldDB" id="A0A2H0BJ24"/>
<accession>A0A2H0BJ24</accession>
<reference evidence="1 2" key="1">
    <citation type="submission" date="2017-09" db="EMBL/GenBank/DDBJ databases">
        <title>Depth-based differentiation of microbial function through sediment-hosted aquifers and enrichment of novel symbionts in the deep terrestrial subsurface.</title>
        <authorList>
            <person name="Probst A.J."/>
            <person name="Ladd B."/>
            <person name="Jarett J.K."/>
            <person name="Geller-Mcgrath D.E."/>
            <person name="Sieber C.M."/>
            <person name="Emerson J.B."/>
            <person name="Anantharaman K."/>
            <person name="Thomas B.C."/>
            <person name="Malmstrom R."/>
            <person name="Stieglmeier M."/>
            <person name="Klingl A."/>
            <person name="Woyke T."/>
            <person name="Ryan C.M."/>
            <person name="Banfield J.F."/>
        </authorList>
    </citation>
    <scope>NUCLEOTIDE SEQUENCE [LARGE SCALE GENOMIC DNA]</scope>
    <source>
        <strain evidence="1">CG22_combo_CG10-13_8_21_14_all_39_10</strain>
    </source>
</reference>
<evidence type="ECO:0000313" key="1">
    <source>
        <dbReference type="EMBL" id="PIP57559.1"/>
    </source>
</evidence>
<name>A0A2H0BJ24_9BACT</name>
<sequence length="99" mass="11431">MTLRQRVSFGWKIRQSDGKLSQKSFGNRGRSYWIKFPRKASWRETTKSVPKTDTGGLDEKSKANGRREFKELGKKSGRNIWRCPTLLIKVTAKECLPTV</sequence>
<proteinExistence type="predicted"/>
<dbReference type="EMBL" id="PCSW01000072">
    <property type="protein sequence ID" value="PIP57559.1"/>
    <property type="molecule type" value="Genomic_DNA"/>
</dbReference>
<comment type="caution">
    <text evidence="1">The sequence shown here is derived from an EMBL/GenBank/DDBJ whole genome shotgun (WGS) entry which is preliminary data.</text>
</comment>
<gene>
    <name evidence="1" type="ORF">COX03_02420</name>
</gene>
<dbReference type="Proteomes" id="UP000229847">
    <property type="component" value="Unassembled WGS sequence"/>
</dbReference>